<feature type="domain" description="Tail specific protease" evidence="1">
    <location>
        <begin position="205"/>
        <end position="352"/>
    </location>
</feature>
<gene>
    <name evidence="3" type="ORF">KE626_23975</name>
</gene>
<dbReference type="PROSITE" id="PS51257">
    <property type="entry name" value="PROKAR_LIPOPROTEIN"/>
    <property type="match status" value="1"/>
</dbReference>
<dbReference type="SUPFAM" id="SSF52096">
    <property type="entry name" value="ClpP/crotonase"/>
    <property type="match status" value="1"/>
</dbReference>
<protein>
    <recommendedName>
        <fullName evidence="5">C-terminal processing protease CtpA/Prc, contains a PDZ domain</fullName>
    </recommendedName>
</protein>
<evidence type="ECO:0000259" key="2">
    <source>
        <dbReference type="Pfam" id="PF18294"/>
    </source>
</evidence>
<dbReference type="Gene3D" id="3.90.226.10">
    <property type="entry name" value="2-enoyl-CoA Hydratase, Chain A, domain 1"/>
    <property type="match status" value="1"/>
</dbReference>
<dbReference type="InterPro" id="IPR036034">
    <property type="entry name" value="PDZ_sf"/>
</dbReference>
<evidence type="ECO:0000313" key="4">
    <source>
        <dbReference type="Proteomes" id="UP000676386"/>
    </source>
</evidence>
<keyword evidence="4" id="KW-1185">Reference proteome</keyword>
<proteinExistence type="predicted"/>
<dbReference type="InterPro" id="IPR041613">
    <property type="entry name" value="Pept_S41_N"/>
</dbReference>
<feature type="domain" description="Peptidase S41 N-terminal" evidence="2">
    <location>
        <begin position="38"/>
        <end position="81"/>
    </location>
</feature>
<dbReference type="Proteomes" id="UP000676386">
    <property type="component" value="Unassembled WGS sequence"/>
</dbReference>
<dbReference type="PANTHER" id="PTHR32060">
    <property type="entry name" value="TAIL-SPECIFIC PROTEASE"/>
    <property type="match status" value="1"/>
</dbReference>
<evidence type="ECO:0000259" key="1">
    <source>
        <dbReference type="Pfam" id="PF03572"/>
    </source>
</evidence>
<dbReference type="InterPro" id="IPR029045">
    <property type="entry name" value="ClpP/crotonase-like_dom_sf"/>
</dbReference>
<dbReference type="Pfam" id="PF03572">
    <property type="entry name" value="Peptidase_S41"/>
    <property type="match status" value="1"/>
</dbReference>
<comment type="caution">
    <text evidence="3">The sequence shown here is derived from an EMBL/GenBank/DDBJ whole genome shotgun (WGS) entry which is preliminary data.</text>
</comment>
<sequence length="463" mass="50472">MQSAVKLIALFTGLLMLGSCSKKEALPAPDSTDSLGKINKWVLDSMRRFYYWSDQIPSNPDYALSPELFFKSLLSVNDRFSHISGPDVPPASNAYFTFGCQYAFLQVPGLDQYIGVVTFINNGGAADQAGFKRGSYFIQVNGMPVNAQNMGKVNQLLNSSGHLMLTTATYQNNTWKAGDTKALDPYYQSENAVYYTRLFSGNSNKTGYLYYTSFNENVDESLLTAFAKFKREGVSELIVDLRYNAGGSIASCAKLAALIAGNLGSNDIFAVYQGNQQEGKHAHSLQSVLNTSANATGRRFADLQPGQLQLNRVFVLTTNATASSAELLVNNLKPFINVIQIGETTTGKDEASFTIKDLHNPPLIDWTLQPIVYKLFNKNNEGGYAGGLVPQYKLSETGTLPLGDIGTNKDVLIHKALEIIYGAGYNGDPTDLRIPALHPVLSATTIYRSAVEQASKAAPVLIR</sequence>
<dbReference type="PANTHER" id="PTHR32060:SF30">
    <property type="entry name" value="CARBOXY-TERMINAL PROCESSING PROTEASE CTPA"/>
    <property type="match status" value="1"/>
</dbReference>
<reference evidence="3 4" key="1">
    <citation type="submission" date="2021-04" db="EMBL/GenBank/DDBJ databases">
        <title>Chitinophaga sp. nov., isolated from the rhizosphere soil.</title>
        <authorList>
            <person name="He S."/>
        </authorList>
    </citation>
    <scope>NUCLEOTIDE SEQUENCE [LARGE SCALE GENOMIC DNA]</scope>
    <source>
        <strain evidence="3 4">2R12</strain>
    </source>
</reference>
<name>A0ABS5J5D0_9BACT</name>
<dbReference type="EMBL" id="JAGTXB010000014">
    <property type="protein sequence ID" value="MBS0030406.1"/>
    <property type="molecule type" value="Genomic_DNA"/>
</dbReference>
<accession>A0ABS5J5D0</accession>
<evidence type="ECO:0000313" key="3">
    <source>
        <dbReference type="EMBL" id="MBS0030406.1"/>
    </source>
</evidence>
<dbReference type="InterPro" id="IPR005151">
    <property type="entry name" value="Tail-specific_protease"/>
</dbReference>
<dbReference type="Gene3D" id="2.30.42.10">
    <property type="match status" value="1"/>
</dbReference>
<dbReference type="Pfam" id="PF18294">
    <property type="entry name" value="Pept_S41_N"/>
    <property type="match status" value="1"/>
</dbReference>
<dbReference type="CDD" id="cd07561">
    <property type="entry name" value="Peptidase_S41_CPP_like"/>
    <property type="match status" value="1"/>
</dbReference>
<dbReference type="SUPFAM" id="SSF50156">
    <property type="entry name" value="PDZ domain-like"/>
    <property type="match status" value="1"/>
</dbReference>
<evidence type="ECO:0008006" key="5">
    <source>
        <dbReference type="Google" id="ProtNLM"/>
    </source>
</evidence>
<organism evidence="3 4">
    <name type="scientific">Chitinophaga hostae</name>
    <dbReference type="NCBI Taxonomy" id="2831022"/>
    <lineage>
        <taxon>Bacteria</taxon>
        <taxon>Pseudomonadati</taxon>
        <taxon>Bacteroidota</taxon>
        <taxon>Chitinophagia</taxon>
        <taxon>Chitinophagales</taxon>
        <taxon>Chitinophagaceae</taxon>
        <taxon>Chitinophaga</taxon>
    </lineage>
</organism>
<dbReference type="Gene3D" id="3.30.750.170">
    <property type="match status" value="1"/>
</dbReference>
<dbReference type="RefSeq" id="WP_211975546.1">
    <property type="nucleotide sequence ID" value="NZ_CBFHAM010000008.1"/>
</dbReference>